<accession>A0A7J6R6A5</accession>
<organism evidence="2 4">
    <name type="scientific">Perkinsus olseni</name>
    <name type="common">Perkinsus atlanticus</name>
    <dbReference type="NCBI Taxonomy" id="32597"/>
    <lineage>
        <taxon>Eukaryota</taxon>
        <taxon>Sar</taxon>
        <taxon>Alveolata</taxon>
        <taxon>Perkinsozoa</taxon>
        <taxon>Perkinsea</taxon>
        <taxon>Perkinsida</taxon>
        <taxon>Perkinsidae</taxon>
        <taxon>Perkinsus</taxon>
    </lineage>
</organism>
<proteinExistence type="predicted"/>
<evidence type="ECO:0000313" key="4">
    <source>
        <dbReference type="Proteomes" id="UP000553632"/>
    </source>
</evidence>
<evidence type="ECO:0000256" key="1">
    <source>
        <dbReference type="SAM" id="SignalP"/>
    </source>
</evidence>
<sequence>MVSYRQLVRLCLFFAASTATLGGPYDRHNTSDDVCVSSTAGEPYPFVGTFGCASQKVGKVKIEDSSGGYITFLSNSNESLPKPTYGCEFTAHFSEYVWDLTLGYACEALVKDSKGYYNNKLMVDSFYYPDGAFLVLQKSQYKAYDLCLPLV</sequence>
<gene>
    <name evidence="3" type="ORF">FOZ62_023462</name>
    <name evidence="2" type="ORF">FOZ63_020025</name>
</gene>
<feature type="chain" id="PRO_5036400700" evidence="1">
    <location>
        <begin position="23"/>
        <end position="151"/>
    </location>
</feature>
<protein>
    <submittedName>
        <fullName evidence="2">Uncharacterized protein</fullName>
    </submittedName>
</protein>
<keyword evidence="4" id="KW-1185">Reference proteome</keyword>
<dbReference type="EMBL" id="JABANM010010594">
    <property type="protein sequence ID" value="KAF4739115.1"/>
    <property type="molecule type" value="Genomic_DNA"/>
</dbReference>
<dbReference type="Proteomes" id="UP000553632">
    <property type="component" value="Unassembled WGS sequence"/>
</dbReference>
<feature type="signal peptide" evidence="1">
    <location>
        <begin position="1"/>
        <end position="22"/>
    </location>
</feature>
<evidence type="ECO:0000313" key="2">
    <source>
        <dbReference type="EMBL" id="KAF4716195.1"/>
    </source>
</evidence>
<evidence type="ECO:0000313" key="3">
    <source>
        <dbReference type="EMBL" id="KAF4739115.1"/>
    </source>
</evidence>
<dbReference type="AlphaFoldDB" id="A0A7J6R6A5"/>
<comment type="caution">
    <text evidence="2">The sequence shown here is derived from an EMBL/GenBank/DDBJ whole genome shotgun (WGS) entry which is preliminary data.</text>
</comment>
<evidence type="ECO:0000313" key="5">
    <source>
        <dbReference type="Proteomes" id="UP000574390"/>
    </source>
</evidence>
<name>A0A7J6R6A5_PEROL</name>
<dbReference type="Proteomes" id="UP000574390">
    <property type="component" value="Unassembled WGS sequence"/>
</dbReference>
<reference evidence="4 5" key="1">
    <citation type="submission" date="2020-04" db="EMBL/GenBank/DDBJ databases">
        <title>Perkinsus olseni comparative genomics.</title>
        <authorList>
            <person name="Bogema D.R."/>
        </authorList>
    </citation>
    <scope>NUCLEOTIDE SEQUENCE [LARGE SCALE GENOMIC DNA]</scope>
    <source>
        <strain evidence="3">ATCC PRA-205</strain>
        <strain evidence="2 4">ATCC PRA-207</strain>
    </source>
</reference>
<dbReference type="EMBL" id="JABANO010027838">
    <property type="protein sequence ID" value="KAF4716195.1"/>
    <property type="molecule type" value="Genomic_DNA"/>
</dbReference>
<keyword evidence="1" id="KW-0732">Signal</keyword>